<evidence type="ECO:0000313" key="12">
    <source>
        <dbReference type="Proteomes" id="UP000671913"/>
    </source>
</evidence>
<sequence>MTQLKKAKEGIITEEMREIARLEGIEPQQIRKGVEDGKIVIPFNPNHKGLKPCGIGNGLRTKVNANIGTSDKYPDSHPELVKAKAAIDAGADAIMDLSTGGDVKSIRKAIISEVNVPIGTVPIYEAGIIAQNKKGSIIEFTVDELFDIIEEHAEQGVDFLTVHCGLTLEAVERLRREGRITDIVSRGGAFITGWMLKNEKQNPLYEHFDRLLEIAEKYDVTLSLGDGLRPGCIADATDRAQIQELIILGELVQEALKQGVQVIVEGPGHVPLNEIQANVQLQKKICHGAPFYVLGPLVTDIAAGYDHIAAAIGGAIAAAAGADFLCYVTPAEHLGLPTEEDVKEGVIASRIAAHAADIVKGVTGAKEWDLKMAKARKGLDWEAQLKLAVDPKKAKKYRDVKNPSDVETCTMCGKLCAMDLIAKFIKNVD</sequence>
<feature type="binding site" evidence="10">
    <location>
        <position position="409"/>
    </location>
    <ligand>
        <name>[4Fe-4S] cluster</name>
        <dbReference type="ChEBI" id="CHEBI:49883"/>
        <note>4Fe-4S-S-AdoMet</note>
    </ligand>
</feature>
<accession>A0A975AUR6</accession>
<reference evidence="11" key="1">
    <citation type="submission" date="2020-08" db="EMBL/GenBank/DDBJ databases">
        <title>Genomic insights into the carbon and energy metabolism of the first obligate autotrophic acetogenic bacterium Aceticella autotrophica gen. nov., sp. nov.</title>
        <authorList>
            <person name="Toshchakov S.V."/>
            <person name="Elcheninov A.G."/>
            <person name="Kublanov I.V."/>
            <person name="Frolov E.N."/>
            <person name="Lebedinsky A.V."/>
        </authorList>
    </citation>
    <scope>NUCLEOTIDE SEQUENCE</scope>
    <source>
        <strain evidence="11">3443-3Ac</strain>
    </source>
</reference>
<comment type="catalytic activity">
    <reaction evidence="10">
        <text>5-amino-1-(5-phospho-beta-D-ribosyl)imidazole + S-adenosyl-L-methionine = 4-amino-2-methyl-5-(phosphooxymethyl)pyrimidine + CO + 5'-deoxyadenosine + formate + L-methionine + 3 H(+)</text>
        <dbReference type="Rhea" id="RHEA:24840"/>
        <dbReference type="ChEBI" id="CHEBI:15378"/>
        <dbReference type="ChEBI" id="CHEBI:15740"/>
        <dbReference type="ChEBI" id="CHEBI:17245"/>
        <dbReference type="ChEBI" id="CHEBI:17319"/>
        <dbReference type="ChEBI" id="CHEBI:57844"/>
        <dbReference type="ChEBI" id="CHEBI:58354"/>
        <dbReference type="ChEBI" id="CHEBI:59789"/>
        <dbReference type="ChEBI" id="CHEBI:137981"/>
        <dbReference type="EC" id="4.1.99.17"/>
    </reaction>
</comment>
<feature type="binding site" evidence="10">
    <location>
        <position position="163"/>
    </location>
    <ligand>
        <name>substrate</name>
    </ligand>
</feature>
<keyword evidence="8 10" id="KW-0411">Iron-sulfur</keyword>
<dbReference type="GO" id="GO:0051539">
    <property type="term" value="F:4 iron, 4 sulfur cluster binding"/>
    <property type="evidence" value="ECO:0007669"/>
    <property type="project" value="UniProtKB-KW"/>
</dbReference>
<evidence type="ECO:0000256" key="1">
    <source>
        <dbReference type="ARBA" id="ARBA00003175"/>
    </source>
</evidence>
<feature type="binding site" evidence="10">
    <location>
        <position position="416"/>
    </location>
    <ligand>
        <name>[4Fe-4S] cluster</name>
        <dbReference type="ChEBI" id="CHEBI:49883"/>
        <note>4Fe-4S-S-AdoMet</note>
    </ligand>
</feature>
<dbReference type="AlphaFoldDB" id="A0A975AUR6"/>
<dbReference type="SFLD" id="SFLDF00407">
    <property type="entry name" value="phosphomethylpyrimidine_syntha"/>
    <property type="match status" value="1"/>
</dbReference>
<dbReference type="EMBL" id="CP060096">
    <property type="protein sequence ID" value="QSZ26811.1"/>
    <property type="molecule type" value="Genomic_DNA"/>
</dbReference>
<keyword evidence="2 10" id="KW-0004">4Fe-4S</keyword>
<evidence type="ECO:0000256" key="6">
    <source>
        <dbReference type="ARBA" id="ARBA00022977"/>
    </source>
</evidence>
<dbReference type="InterPro" id="IPR002817">
    <property type="entry name" value="ThiC/BzaA/B"/>
</dbReference>
<feature type="binding site" evidence="10">
    <location>
        <position position="333"/>
    </location>
    <ligand>
        <name>Zn(2+)</name>
        <dbReference type="ChEBI" id="CHEBI:29105"/>
    </ligand>
</feature>
<dbReference type="InterPro" id="IPR038521">
    <property type="entry name" value="ThiC/Bza_core_dom"/>
</dbReference>
<organism evidence="11 12">
    <name type="scientific">Aceticella autotrophica</name>
    <dbReference type="NCBI Taxonomy" id="2755338"/>
    <lineage>
        <taxon>Bacteria</taxon>
        <taxon>Bacillati</taxon>
        <taxon>Bacillota</taxon>
        <taxon>Clostridia</taxon>
        <taxon>Thermoanaerobacterales</taxon>
        <taxon>Thermoanaerobacteraceae</taxon>
        <taxon>Aceticella</taxon>
    </lineage>
</organism>
<evidence type="ECO:0000256" key="5">
    <source>
        <dbReference type="ARBA" id="ARBA00022833"/>
    </source>
</evidence>
<keyword evidence="5 10" id="KW-0862">Zinc</keyword>
<dbReference type="GO" id="GO:0070284">
    <property type="term" value="F:phosphomethylpyrimidine synthase activity"/>
    <property type="evidence" value="ECO:0007669"/>
    <property type="project" value="UniProtKB-EC"/>
</dbReference>
<feature type="binding site" evidence="10">
    <location>
        <position position="292"/>
    </location>
    <ligand>
        <name>substrate</name>
    </ligand>
</feature>
<dbReference type="Pfam" id="PF01964">
    <property type="entry name" value="ThiC_Rad_SAM"/>
    <property type="match status" value="1"/>
</dbReference>
<dbReference type="EC" id="4.1.99.17" evidence="10"/>
<dbReference type="RefSeq" id="WP_284679497.1">
    <property type="nucleotide sequence ID" value="NZ_CP060096.1"/>
</dbReference>
<comment type="function">
    <text evidence="1 10">Catalyzes the synthesis of the hydroxymethylpyrimidine phosphate (HMP-P) moiety of thiamine from aminoimidazole ribotide (AIR) in a radical S-adenosyl-L-methionine (SAM)-dependent reaction.</text>
</comment>
<dbReference type="InterPro" id="IPR037509">
    <property type="entry name" value="ThiC"/>
</dbReference>
<dbReference type="Gene3D" id="6.10.250.620">
    <property type="match status" value="1"/>
</dbReference>
<dbReference type="GO" id="GO:0005829">
    <property type="term" value="C:cytosol"/>
    <property type="evidence" value="ECO:0007669"/>
    <property type="project" value="TreeGrafter"/>
</dbReference>
<feature type="binding site" evidence="10">
    <location>
        <begin position="226"/>
        <end position="229"/>
    </location>
    <ligand>
        <name>substrate</name>
    </ligand>
</feature>
<feature type="binding site" evidence="10">
    <location>
        <begin position="185"/>
        <end position="187"/>
    </location>
    <ligand>
        <name>substrate</name>
    </ligand>
</feature>
<feature type="binding site" evidence="10">
    <location>
        <position position="66"/>
    </location>
    <ligand>
        <name>substrate</name>
    </ligand>
</feature>
<comment type="similarity">
    <text evidence="10">Belongs to the ThiC family.</text>
</comment>
<evidence type="ECO:0000256" key="9">
    <source>
        <dbReference type="ARBA" id="ARBA00023239"/>
    </source>
</evidence>
<dbReference type="Proteomes" id="UP000671913">
    <property type="component" value="Chromosome"/>
</dbReference>
<dbReference type="SFLD" id="SFLDG01114">
    <property type="entry name" value="phosphomethylpyrimidine_syntha"/>
    <property type="match status" value="1"/>
</dbReference>
<dbReference type="NCBIfam" id="NF009895">
    <property type="entry name" value="PRK13352.1"/>
    <property type="match status" value="1"/>
</dbReference>
<evidence type="ECO:0000256" key="10">
    <source>
        <dbReference type="HAMAP-Rule" id="MF_00089"/>
    </source>
</evidence>
<evidence type="ECO:0000256" key="2">
    <source>
        <dbReference type="ARBA" id="ARBA00022485"/>
    </source>
</evidence>
<dbReference type="KEGG" id="aaut:ACETAC_07935"/>
<dbReference type="GO" id="GO:0009228">
    <property type="term" value="P:thiamine biosynthetic process"/>
    <property type="evidence" value="ECO:0007669"/>
    <property type="project" value="UniProtKB-UniRule"/>
</dbReference>
<evidence type="ECO:0000256" key="3">
    <source>
        <dbReference type="ARBA" id="ARBA00022691"/>
    </source>
</evidence>
<evidence type="ECO:0000256" key="8">
    <source>
        <dbReference type="ARBA" id="ARBA00023014"/>
    </source>
</evidence>
<keyword evidence="6 10" id="KW-0784">Thiamine biosynthesis</keyword>
<dbReference type="HAMAP" id="MF_00089">
    <property type="entry name" value="ThiC"/>
    <property type="match status" value="1"/>
</dbReference>
<keyword evidence="3 10" id="KW-0949">S-adenosyl-L-methionine</keyword>
<keyword evidence="7 10" id="KW-0408">Iron</keyword>
<gene>
    <name evidence="10 11" type="primary">thiC</name>
    <name evidence="11" type="ORF">ACETAC_07935</name>
</gene>
<keyword evidence="12" id="KW-1185">Reference proteome</keyword>
<dbReference type="Gene3D" id="3.20.20.540">
    <property type="entry name" value="Radical SAM ThiC family, central domain"/>
    <property type="match status" value="1"/>
</dbReference>
<feature type="binding site" evidence="10">
    <location>
        <position position="265"/>
    </location>
    <ligand>
        <name>substrate</name>
    </ligand>
</feature>
<dbReference type="NCBIfam" id="TIGR00190">
    <property type="entry name" value="thiC"/>
    <property type="match status" value="1"/>
</dbReference>
<dbReference type="FunFam" id="3.20.20.540:FF:000001">
    <property type="entry name" value="Phosphomethylpyrimidine synthase"/>
    <property type="match status" value="1"/>
</dbReference>
<name>A0A975AUR6_9THEO</name>
<dbReference type="GO" id="GO:0008270">
    <property type="term" value="F:zinc ion binding"/>
    <property type="evidence" value="ECO:0007669"/>
    <property type="project" value="UniProtKB-UniRule"/>
</dbReference>
<comment type="pathway">
    <text evidence="10">Cofactor biosynthesis; thiamine diphosphate biosynthesis.</text>
</comment>
<evidence type="ECO:0000256" key="4">
    <source>
        <dbReference type="ARBA" id="ARBA00022723"/>
    </source>
</evidence>
<keyword evidence="4 10" id="KW-0479">Metal-binding</keyword>
<evidence type="ECO:0000256" key="7">
    <source>
        <dbReference type="ARBA" id="ARBA00023004"/>
    </source>
</evidence>
<dbReference type="GO" id="GO:0009229">
    <property type="term" value="P:thiamine diphosphate biosynthetic process"/>
    <property type="evidence" value="ECO:0007669"/>
    <property type="project" value="UniProtKB-UniRule"/>
</dbReference>
<feature type="binding site" evidence="10">
    <location>
        <position position="412"/>
    </location>
    <ligand>
        <name>[4Fe-4S] cluster</name>
        <dbReference type="ChEBI" id="CHEBI:49883"/>
        <note>4Fe-4S-S-AdoMet</note>
    </ligand>
</feature>
<protein>
    <recommendedName>
        <fullName evidence="10">Phosphomethylpyrimidine synthase</fullName>
        <ecNumber evidence="10">4.1.99.17</ecNumber>
    </recommendedName>
    <alternativeName>
        <fullName evidence="10">Hydroxymethylpyrimidine phosphate synthase</fullName>
        <shortName evidence="10">HMP-P synthase</shortName>
        <shortName evidence="10">HMP-phosphate synthase</shortName>
        <shortName evidence="10">HMPP synthase</shortName>
    </alternativeName>
    <alternativeName>
        <fullName evidence="10">Thiamine biosynthesis protein ThiC</fullName>
    </alternativeName>
</protein>
<proteinExistence type="inferred from homology"/>
<feature type="binding site" evidence="10">
    <location>
        <position position="124"/>
    </location>
    <ligand>
        <name>substrate</name>
    </ligand>
</feature>
<dbReference type="PANTHER" id="PTHR30557:SF1">
    <property type="entry name" value="PHOSPHOMETHYLPYRIMIDINE SYNTHASE, CHLOROPLASTIC"/>
    <property type="match status" value="1"/>
</dbReference>
<comment type="cofactor">
    <cofactor evidence="10">
        <name>[4Fe-4S] cluster</name>
        <dbReference type="ChEBI" id="CHEBI:49883"/>
    </cofactor>
    <text evidence="10">Binds 1 [4Fe-4S] cluster per subunit. The cluster is coordinated with 3 cysteines and an exchangeable S-adenosyl-L-methionine.</text>
</comment>
<evidence type="ECO:0000313" key="11">
    <source>
        <dbReference type="EMBL" id="QSZ26811.1"/>
    </source>
</evidence>
<keyword evidence="9 10" id="KW-0456">Lyase</keyword>
<feature type="binding site" evidence="10">
    <location>
        <position position="269"/>
    </location>
    <ligand>
        <name>Zn(2+)</name>
        <dbReference type="ChEBI" id="CHEBI:29105"/>
    </ligand>
</feature>
<dbReference type="SFLD" id="SFLDS00113">
    <property type="entry name" value="Radical_SAM_Phosphomethylpyrim"/>
    <property type="match status" value="1"/>
</dbReference>
<feature type="binding site" evidence="10">
    <location>
        <position position="95"/>
    </location>
    <ligand>
        <name>substrate</name>
    </ligand>
</feature>
<dbReference type="PANTHER" id="PTHR30557">
    <property type="entry name" value="THIAMINE BIOSYNTHESIS PROTEIN THIC"/>
    <property type="match status" value="1"/>
</dbReference>